<dbReference type="EMBL" id="JACIDH010000016">
    <property type="protein sequence ID" value="MBB3880496.1"/>
    <property type="molecule type" value="Genomic_DNA"/>
</dbReference>
<dbReference type="AlphaFoldDB" id="A0A7W6AH58"/>
<dbReference type="PIRSF" id="PIRSF008546">
    <property type="entry name" value="UCP008546"/>
    <property type="match status" value="1"/>
</dbReference>
<dbReference type="Proteomes" id="UP000538670">
    <property type="component" value="Unassembled WGS sequence"/>
</dbReference>
<dbReference type="InterPro" id="IPR036287">
    <property type="entry name" value="Rv1873-like_sf"/>
</dbReference>
<accession>A0A7W6AH58</accession>
<evidence type="ECO:0000313" key="2">
    <source>
        <dbReference type="Proteomes" id="UP000538670"/>
    </source>
</evidence>
<reference evidence="1 2" key="1">
    <citation type="submission" date="2020-08" db="EMBL/GenBank/DDBJ databases">
        <title>Genomic Encyclopedia of Type Strains, Phase IV (KMG-IV): sequencing the most valuable type-strain genomes for metagenomic binning, comparative biology and taxonomic classification.</title>
        <authorList>
            <person name="Goeker M."/>
        </authorList>
    </citation>
    <scope>NUCLEOTIDE SEQUENCE [LARGE SCALE GENOMIC DNA]</scope>
    <source>
        <strain evidence="1 2">DSM 19512</strain>
    </source>
</reference>
<dbReference type="Pfam" id="PF08837">
    <property type="entry name" value="DUF1810"/>
    <property type="match status" value="1"/>
</dbReference>
<sequence length="145" mass="15828">MASPSPNALTRFVEVQTHDFATALRELQAGRKRSHWMWYIFPQIAGLGHSAMAQAYAIADAREARAYLAHPLLGPRLIEVVQAACAAPGSAEVIFGDIDAMKLRSSLTLFAAVAEDPVPFQTGLDRFFDGKPDPETLRLLGHVAR</sequence>
<dbReference type="SUPFAM" id="SSF140736">
    <property type="entry name" value="Rv1873-like"/>
    <property type="match status" value="1"/>
</dbReference>
<comment type="caution">
    <text evidence="1">The sequence shown here is derived from an EMBL/GenBank/DDBJ whole genome shotgun (WGS) entry which is preliminary data.</text>
</comment>
<keyword evidence="2" id="KW-1185">Reference proteome</keyword>
<proteinExistence type="predicted"/>
<dbReference type="Gene3D" id="1.25.40.380">
    <property type="entry name" value="Protein of unknown function DUF1810"/>
    <property type="match status" value="1"/>
</dbReference>
<gene>
    <name evidence="1" type="ORF">GGR48_002942</name>
</gene>
<dbReference type="RefSeq" id="WP_183952543.1">
    <property type="nucleotide sequence ID" value="NZ_JACIDH010000016.1"/>
</dbReference>
<organism evidence="1 2">
    <name type="scientific">Sphingomonas pseudosanguinis</name>
    <dbReference type="NCBI Taxonomy" id="413712"/>
    <lineage>
        <taxon>Bacteria</taxon>
        <taxon>Pseudomonadati</taxon>
        <taxon>Pseudomonadota</taxon>
        <taxon>Alphaproteobacteria</taxon>
        <taxon>Sphingomonadales</taxon>
        <taxon>Sphingomonadaceae</taxon>
        <taxon>Sphingomonas</taxon>
    </lineage>
</organism>
<dbReference type="InterPro" id="IPR014937">
    <property type="entry name" value="DUF1810"/>
</dbReference>
<evidence type="ECO:0000313" key="1">
    <source>
        <dbReference type="EMBL" id="MBB3880496.1"/>
    </source>
</evidence>
<name>A0A7W6AH58_9SPHN</name>
<protein>
    <submittedName>
        <fullName evidence="1">Uncharacterized protein (DUF1810 family)</fullName>
    </submittedName>
</protein>